<evidence type="ECO:0000256" key="1">
    <source>
        <dbReference type="ARBA" id="ARBA00004123"/>
    </source>
</evidence>
<dbReference type="InterPro" id="IPR027330">
    <property type="entry name" value="TPX2_central_dom"/>
</dbReference>
<reference evidence="12" key="1">
    <citation type="submission" date="2025-08" db="UniProtKB">
        <authorList>
            <consortium name="RefSeq"/>
        </authorList>
    </citation>
    <scope>IDENTIFICATION</scope>
</reference>
<feature type="coiled-coil region" evidence="7">
    <location>
        <begin position="643"/>
        <end position="670"/>
    </location>
</feature>
<dbReference type="GO" id="GO:0005819">
    <property type="term" value="C:spindle"/>
    <property type="evidence" value="ECO:0007669"/>
    <property type="project" value="UniProtKB-SubCell"/>
</dbReference>
<feature type="compositionally biased region" description="Low complexity" evidence="8">
    <location>
        <begin position="116"/>
        <end position="132"/>
    </location>
</feature>
<evidence type="ECO:0000256" key="6">
    <source>
        <dbReference type="ARBA" id="ARBA00023242"/>
    </source>
</evidence>
<name>A0A8B7ZTH4_ACAPL</name>
<dbReference type="GeneID" id="110988670"/>
<gene>
    <name evidence="12" type="primary">LOC110988670</name>
</gene>
<dbReference type="InterPro" id="IPR027329">
    <property type="entry name" value="TPX2_C"/>
</dbReference>
<sequence length="845" mass="95110">MAEGEMMDYVDEVYEMDCPKFVDFTVPQDVDDNADEWFNFDHENGVPLQLDENADHTTSNKAQNAAEHSQPQGSSEVLTSVEHKASSDSETYEMSADSVENGPAVSESVLCHDSDSTSQKSSVSLATETSSSCADSSGTEMSTDSLEDKPEKPIARKQYPNIVTSFANRDEVSTTAGTNQSKAEKKKTRSRQGSVEVAPRPARKSPRLHTRRSAETIRTKRTCAASSEAVKRRSANSALGGPCSEAAPTDQPSSKRRKMCSEACPKPKTKTNLTLPTTPTLLKRCMAKPSTQAKSSEELELEKIAQFQHKLAASRKKAALSYKAVKEAAPVVAVHKGIQCTKPEEFKFETDARLKSHPMETRNDRKKEDFVGNLRKYVPSPSKPQGPTKPKPFNFSDSRKRTHEESFAGEKKGYEFKPTALMVSQFHTKTPDRFRTKPAAELNKGPEPANDRPQKVKLTQPMTPALESRNRRRPVTAISQAQREEQEVAEMKNYKFKARPVDPRVMSNIGIGVKTTSHKEPTKPVGFDLEIEKRLQEREATKVHDEERYEFRARPLPAKILAGPVGIAQAKSAPITFPKSPAFALKERAKVREEREREKEKEPQHDNSYVIKAKPIIHVGVPFVPSVQHKKTEPEPFSFDEKIQESKVRKEVKKQEMLQEEEKARQFRAQPLPDLSLCSGVPVKKVKPPTQLAPFCVADKGADKAEEWSKKIEEEIKECKRMASAFKAKPANILYEEPFVPEKSAKPMTDISNFTLNTERRAEGRKEYEQAKFERQLAQEAALSQREAEKEEELRQEMTRQRAEAVHRAQPVRHYKAVEVLPSSKPLTQPHTPKFSNRTRRSTHV</sequence>
<dbReference type="PANTHER" id="PTHR14326">
    <property type="entry name" value="TARGETING PROTEIN FOR XKLP2"/>
    <property type="match status" value="1"/>
</dbReference>
<keyword evidence="4" id="KW-0963">Cytoplasm</keyword>
<evidence type="ECO:0000256" key="5">
    <source>
        <dbReference type="ARBA" id="ARBA00023212"/>
    </source>
</evidence>
<comment type="subcellular location">
    <subcellularLocation>
        <location evidence="2">Cytoplasm</location>
        <location evidence="2">Cytoskeleton</location>
        <location evidence="2">Spindle</location>
    </subcellularLocation>
    <subcellularLocation>
        <location evidence="1">Nucleus</location>
    </subcellularLocation>
</comment>
<feature type="compositionally biased region" description="Polar residues" evidence="8">
    <location>
        <begin position="825"/>
        <end position="836"/>
    </location>
</feature>
<dbReference type="GO" id="GO:0060236">
    <property type="term" value="P:regulation of mitotic spindle organization"/>
    <property type="evidence" value="ECO:0007669"/>
    <property type="project" value="InterPro"/>
</dbReference>
<feature type="domain" description="TPX2 central" evidence="10">
    <location>
        <begin position="457"/>
        <end position="583"/>
    </location>
</feature>
<feature type="compositionally biased region" description="Basic and acidic residues" evidence="8">
    <location>
        <begin position="786"/>
        <end position="807"/>
    </location>
</feature>
<feature type="region of interest" description="Disordered" evidence="8">
    <location>
        <begin position="35"/>
        <end position="257"/>
    </location>
</feature>
<feature type="compositionally biased region" description="Basic and acidic residues" evidence="8">
    <location>
        <begin position="355"/>
        <end position="370"/>
    </location>
</feature>
<dbReference type="OMA" id="NADEWFN"/>
<dbReference type="PANTHER" id="PTHR14326:SF44">
    <property type="entry name" value="TARGETING PROTEIN FOR XKLP2"/>
    <property type="match status" value="1"/>
</dbReference>
<evidence type="ECO:0000256" key="2">
    <source>
        <dbReference type="ARBA" id="ARBA00004186"/>
    </source>
</evidence>
<feature type="compositionally biased region" description="Polar residues" evidence="8">
    <location>
        <begin position="133"/>
        <end position="144"/>
    </location>
</feature>
<feature type="region of interest" description="Disordered" evidence="8">
    <location>
        <begin position="436"/>
        <end position="460"/>
    </location>
</feature>
<keyword evidence="6" id="KW-0539">Nucleus</keyword>
<evidence type="ECO:0000313" key="11">
    <source>
        <dbReference type="Proteomes" id="UP000694845"/>
    </source>
</evidence>
<feature type="compositionally biased region" description="Pro residues" evidence="8">
    <location>
        <begin position="381"/>
        <end position="390"/>
    </location>
</feature>
<dbReference type="GO" id="GO:0005634">
    <property type="term" value="C:nucleus"/>
    <property type="evidence" value="ECO:0007669"/>
    <property type="project" value="UniProtKB-SubCell"/>
</dbReference>
<dbReference type="OrthoDB" id="1684416at2759"/>
<feature type="compositionally biased region" description="Basic and acidic residues" evidence="8">
    <location>
        <begin position="397"/>
        <end position="413"/>
    </location>
</feature>
<dbReference type="InterPro" id="IPR009675">
    <property type="entry name" value="TPX2_fam"/>
</dbReference>
<protein>
    <submittedName>
        <fullName evidence="12">Targeting protein for Xklp2 homolog</fullName>
    </submittedName>
</protein>
<feature type="region of interest" description="Disordered" evidence="8">
    <location>
        <begin position="779"/>
        <end position="845"/>
    </location>
</feature>
<dbReference type="KEGG" id="aplc:110988670"/>
<dbReference type="CTD" id="22974"/>
<evidence type="ECO:0000256" key="4">
    <source>
        <dbReference type="ARBA" id="ARBA00022490"/>
    </source>
</evidence>
<evidence type="ECO:0000256" key="8">
    <source>
        <dbReference type="SAM" id="MobiDB-lite"/>
    </source>
</evidence>
<keyword evidence="5" id="KW-0206">Cytoskeleton</keyword>
<feature type="compositionally biased region" description="Basic residues" evidence="8">
    <location>
        <begin position="201"/>
        <end position="211"/>
    </location>
</feature>
<dbReference type="Proteomes" id="UP000694845">
    <property type="component" value="Unplaced"/>
</dbReference>
<evidence type="ECO:0000256" key="7">
    <source>
        <dbReference type="SAM" id="Coils"/>
    </source>
</evidence>
<dbReference type="AlphaFoldDB" id="A0A8B7ZTH4"/>
<proteinExistence type="inferred from homology"/>
<evidence type="ECO:0000256" key="3">
    <source>
        <dbReference type="ARBA" id="ARBA00005885"/>
    </source>
</evidence>
<dbReference type="Pfam" id="PF06886">
    <property type="entry name" value="TPX2"/>
    <property type="match status" value="1"/>
</dbReference>
<evidence type="ECO:0000259" key="9">
    <source>
        <dbReference type="Pfam" id="PF06886"/>
    </source>
</evidence>
<keyword evidence="7" id="KW-0175">Coiled coil</keyword>
<dbReference type="Pfam" id="PF12214">
    <property type="entry name" value="TPX2_importin"/>
    <property type="match status" value="1"/>
</dbReference>
<feature type="compositionally biased region" description="Polar residues" evidence="8">
    <location>
        <begin position="161"/>
        <end position="181"/>
    </location>
</feature>
<evidence type="ECO:0000313" key="12">
    <source>
        <dbReference type="RefSeq" id="XP_022108110.1"/>
    </source>
</evidence>
<organism evidence="11 12">
    <name type="scientific">Acanthaster planci</name>
    <name type="common">Crown-of-thorns starfish</name>
    <dbReference type="NCBI Taxonomy" id="133434"/>
    <lineage>
        <taxon>Eukaryota</taxon>
        <taxon>Metazoa</taxon>
        <taxon>Echinodermata</taxon>
        <taxon>Eleutherozoa</taxon>
        <taxon>Asterozoa</taxon>
        <taxon>Asteroidea</taxon>
        <taxon>Valvatacea</taxon>
        <taxon>Valvatida</taxon>
        <taxon>Acanthasteridae</taxon>
        <taxon>Acanthaster</taxon>
    </lineage>
</organism>
<feature type="domain" description="TPX2 C-terminal" evidence="9">
    <location>
        <begin position="754"/>
        <end position="828"/>
    </location>
</feature>
<accession>A0A8B7ZTH4</accession>
<evidence type="ECO:0000259" key="10">
    <source>
        <dbReference type="Pfam" id="PF12214"/>
    </source>
</evidence>
<comment type="similarity">
    <text evidence="3">Belongs to the TPX2 family.</text>
</comment>
<dbReference type="GO" id="GO:0005874">
    <property type="term" value="C:microtubule"/>
    <property type="evidence" value="ECO:0007669"/>
    <property type="project" value="InterPro"/>
</dbReference>
<feature type="compositionally biased region" description="Polar residues" evidence="8">
    <location>
        <begin position="56"/>
        <end position="78"/>
    </location>
</feature>
<feature type="region of interest" description="Disordered" evidence="8">
    <location>
        <begin position="355"/>
        <end position="413"/>
    </location>
</feature>
<keyword evidence="11" id="KW-1185">Reference proteome</keyword>
<dbReference type="RefSeq" id="XP_022108110.1">
    <property type="nucleotide sequence ID" value="XM_022252418.1"/>
</dbReference>